<dbReference type="PROSITE" id="PS50836">
    <property type="entry name" value="DOMON"/>
    <property type="match status" value="2"/>
</dbReference>
<dbReference type="InterPro" id="IPR045266">
    <property type="entry name" value="DOH_DOMON"/>
</dbReference>
<dbReference type="PANTHER" id="PTHR46901:SF2">
    <property type="entry name" value="GH04942P"/>
    <property type="match status" value="1"/>
</dbReference>
<feature type="domain" description="DOMON" evidence="1">
    <location>
        <begin position="240"/>
        <end position="363"/>
    </location>
</feature>
<dbReference type="AlphaFoldDB" id="A0A4C1YEL1"/>
<dbReference type="Proteomes" id="UP000299102">
    <property type="component" value="Unassembled WGS sequence"/>
</dbReference>
<evidence type="ECO:0000259" key="1">
    <source>
        <dbReference type="PROSITE" id="PS50836"/>
    </source>
</evidence>
<protein>
    <submittedName>
        <fullName evidence="2">DBH-like monooxygenase protein 2 homolog</fullName>
    </submittedName>
</protein>
<reference evidence="2 3" key="1">
    <citation type="journal article" date="2019" name="Commun. Biol.">
        <title>The bagworm genome reveals a unique fibroin gene that provides high tensile strength.</title>
        <authorList>
            <person name="Kono N."/>
            <person name="Nakamura H."/>
            <person name="Ohtoshi R."/>
            <person name="Tomita M."/>
            <person name="Numata K."/>
            <person name="Arakawa K."/>
        </authorList>
    </citation>
    <scope>NUCLEOTIDE SEQUENCE [LARGE SCALE GENOMIC DNA]</scope>
</reference>
<keyword evidence="2" id="KW-0503">Monooxygenase</keyword>
<accession>A0A4C1YEL1</accession>
<dbReference type="EMBL" id="BGZK01001209">
    <property type="protein sequence ID" value="GBP74468.1"/>
    <property type="molecule type" value="Genomic_DNA"/>
</dbReference>
<dbReference type="Pfam" id="PF03351">
    <property type="entry name" value="DOMON"/>
    <property type="match status" value="2"/>
</dbReference>
<evidence type="ECO:0000313" key="3">
    <source>
        <dbReference type="Proteomes" id="UP000299102"/>
    </source>
</evidence>
<comment type="caution">
    <text evidence="2">The sequence shown here is derived from an EMBL/GenBank/DDBJ whole genome shotgun (WGS) entry which is preliminary data.</text>
</comment>
<dbReference type="CDD" id="cd09631">
    <property type="entry name" value="DOMON_DOH"/>
    <property type="match status" value="2"/>
</dbReference>
<evidence type="ECO:0000313" key="2">
    <source>
        <dbReference type="EMBL" id="GBP74468.1"/>
    </source>
</evidence>
<organism evidence="2 3">
    <name type="scientific">Eumeta variegata</name>
    <name type="common">Bagworm moth</name>
    <name type="synonym">Eumeta japonica</name>
    <dbReference type="NCBI Taxonomy" id="151549"/>
    <lineage>
        <taxon>Eukaryota</taxon>
        <taxon>Metazoa</taxon>
        <taxon>Ecdysozoa</taxon>
        <taxon>Arthropoda</taxon>
        <taxon>Hexapoda</taxon>
        <taxon>Insecta</taxon>
        <taxon>Pterygota</taxon>
        <taxon>Neoptera</taxon>
        <taxon>Endopterygota</taxon>
        <taxon>Lepidoptera</taxon>
        <taxon>Glossata</taxon>
        <taxon>Ditrysia</taxon>
        <taxon>Tineoidea</taxon>
        <taxon>Psychidae</taxon>
        <taxon>Oiketicinae</taxon>
        <taxon>Eumeta</taxon>
    </lineage>
</organism>
<sequence length="410" mass="46395">MNRVTWCNFMLTRCKEWASNLVWDIVTVSVTSTPLGAVYGGPHETHMSILGFDLVLHFSEYFPTHEYTPKHDFNPMDCTDIVMGTARGNYHRILDYYTRDRSTPRVDTFWGGHDDLTASSGFEENGVTTLMFRKKIQAKEPTDHGIVDDIMHLIWARGQEPEKYVHRPPSGLEKEAAQVKDFYRQDEIKYHGHGDQRGVTSINFFEESSSQLTGGVLPLEGKCGGMWRHPANCDVTNRTCEYVATWQYLGLKRGKDSIKFTIMTKNTNTWTGIGFSNDKKMSQTDAIIGWVDPRSGRPFIMDTWVTGYAAPKVDQHQNLVGDSGSVSDGITTLSFTRKRDTKDQKDLAFTDEQCLYMMFVVKGGAFDAVNKRTSKHLQTPVVTESRVCIRPCGPGPYLNSYASTINMVKM</sequence>
<keyword evidence="2" id="KW-0560">Oxidoreductase</keyword>
<proteinExistence type="predicted"/>
<name>A0A4C1YEL1_EUMVA</name>
<keyword evidence="3" id="KW-1185">Reference proteome</keyword>
<dbReference type="SMART" id="SM00664">
    <property type="entry name" value="DoH"/>
    <property type="match status" value="2"/>
</dbReference>
<dbReference type="InterPro" id="IPR005018">
    <property type="entry name" value="DOMON_domain"/>
</dbReference>
<dbReference type="GO" id="GO:0004497">
    <property type="term" value="F:monooxygenase activity"/>
    <property type="evidence" value="ECO:0007669"/>
    <property type="project" value="UniProtKB-KW"/>
</dbReference>
<dbReference type="OrthoDB" id="7397113at2759"/>
<dbReference type="PANTHER" id="PTHR46901">
    <property type="entry name" value="GH04942P"/>
    <property type="match status" value="1"/>
</dbReference>
<dbReference type="SUPFAM" id="SSF49344">
    <property type="entry name" value="CBD9-like"/>
    <property type="match status" value="1"/>
</dbReference>
<dbReference type="Gene3D" id="2.60.40.1210">
    <property type="entry name" value="Cellobiose dehydrogenase, cytochrome domain"/>
    <property type="match status" value="1"/>
</dbReference>
<dbReference type="STRING" id="151549.A0A4C1YEL1"/>
<feature type="domain" description="DOMON" evidence="1">
    <location>
        <begin position="33"/>
        <end position="158"/>
    </location>
</feature>
<gene>
    <name evidence="2" type="primary">moxd2</name>
    <name evidence="2" type="ORF">EVAR_58969_1</name>
</gene>